<feature type="region of interest" description="Disordered" evidence="5">
    <location>
        <begin position="597"/>
        <end position="627"/>
    </location>
</feature>
<dbReference type="InterPro" id="IPR003439">
    <property type="entry name" value="ABC_transporter-like_ATP-bd"/>
</dbReference>
<reference evidence="7 8" key="1">
    <citation type="journal article" date="2009" name="Curr. Microbiol.">
        <title>Molecular cloning and expression of a novel cholinephosphotransferase involved in glycoglycerophospholipid biosynthesis of Mycoplasma fermentans.</title>
        <authorList>
            <person name="Ishida N."/>
            <person name="Irikura D."/>
            <person name="Matsuda K."/>
            <person name="Sato S."/>
            <person name="Asano K."/>
        </authorList>
    </citation>
    <scope>NUCLEOTIDE SEQUENCE [LARGE SCALE GENOMIC DNA]</scope>
    <source>
        <strain evidence="8">ATCC 19989 / NBRC 14854 / NCTC 10117 / PG18</strain>
    </source>
</reference>
<dbReference type="CDD" id="cd03257">
    <property type="entry name" value="ABC_NikE_OppD_transporters"/>
    <property type="match status" value="1"/>
</dbReference>
<dbReference type="PROSITE" id="PS00211">
    <property type="entry name" value="ABC_TRANSPORTER_1"/>
    <property type="match status" value="1"/>
</dbReference>
<dbReference type="PANTHER" id="PTHR43776">
    <property type="entry name" value="TRANSPORT ATP-BINDING PROTEIN"/>
    <property type="match status" value="1"/>
</dbReference>
<organism evidence="7 8">
    <name type="scientific">Mycoplasmopsis fermentans (strain ATCC 19989 / NBRC 14854 / NCTC 10117 / PG18)</name>
    <name type="common">Mycoplasma fermentans</name>
    <dbReference type="NCBI Taxonomy" id="496833"/>
    <lineage>
        <taxon>Bacteria</taxon>
        <taxon>Bacillati</taxon>
        <taxon>Mycoplasmatota</taxon>
        <taxon>Mycoplasmoidales</taxon>
        <taxon>Metamycoplasmataceae</taxon>
        <taxon>Mycoplasmopsis</taxon>
    </lineage>
</organism>
<dbReference type="AlphaFoldDB" id="C4XEF2"/>
<dbReference type="GO" id="GO:0055085">
    <property type="term" value="P:transmembrane transport"/>
    <property type="evidence" value="ECO:0007669"/>
    <property type="project" value="UniProtKB-ARBA"/>
</dbReference>
<evidence type="ECO:0000256" key="3">
    <source>
        <dbReference type="ARBA" id="ARBA00022741"/>
    </source>
</evidence>
<dbReference type="Proteomes" id="UP000006810">
    <property type="component" value="Chromosome"/>
</dbReference>
<name>C4XEF2_MYCFP</name>
<evidence type="ECO:0000256" key="1">
    <source>
        <dbReference type="ARBA" id="ARBA00005417"/>
    </source>
</evidence>
<dbReference type="PANTHER" id="PTHR43776:SF7">
    <property type="entry name" value="D,D-DIPEPTIDE TRANSPORT ATP-BINDING PROTEIN DDPF-RELATED"/>
    <property type="match status" value="1"/>
</dbReference>
<dbReference type="PROSITE" id="PS50893">
    <property type="entry name" value="ABC_TRANSPORTER_2"/>
    <property type="match status" value="1"/>
</dbReference>
<keyword evidence="8" id="KW-1185">Reference proteome</keyword>
<dbReference type="InterPro" id="IPR027417">
    <property type="entry name" value="P-loop_NTPase"/>
</dbReference>
<keyword evidence="3" id="KW-0547">Nucleotide-binding</keyword>
<comment type="similarity">
    <text evidence="1">Belongs to the ABC transporter superfamily.</text>
</comment>
<dbReference type="InterPro" id="IPR013563">
    <property type="entry name" value="Oligopep_ABC_C"/>
</dbReference>
<dbReference type="InterPro" id="IPR003593">
    <property type="entry name" value="AAA+_ATPase"/>
</dbReference>
<proteinExistence type="inferred from homology"/>
<dbReference type="Pfam" id="PF08352">
    <property type="entry name" value="oligo_HPY"/>
    <property type="match status" value="1"/>
</dbReference>
<dbReference type="SUPFAM" id="SSF52540">
    <property type="entry name" value="P-loop containing nucleoside triphosphate hydrolases"/>
    <property type="match status" value="1"/>
</dbReference>
<keyword evidence="2" id="KW-0813">Transport</keyword>
<feature type="domain" description="ABC transporter" evidence="6">
    <location>
        <begin position="48"/>
        <end position="389"/>
    </location>
</feature>
<gene>
    <name evidence="7" type="ordered locus">MBIO_0259</name>
</gene>
<dbReference type="PATRIC" id="fig|496833.3.peg.683"/>
<evidence type="ECO:0000256" key="5">
    <source>
        <dbReference type="SAM" id="MobiDB-lite"/>
    </source>
</evidence>
<feature type="compositionally biased region" description="Basic residues" evidence="5">
    <location>
        <begin position="613"/>
        <end position="624"/>
    </location>
</feature>
<dbReference type="Pfam" id="PF00005">
    <property type="entry name" value="ABC_tran"/>
    <property type="match status" value="1"/>
</dbReference>
<feature type="compositionally biased region" description="Basic and acidic residues" evidence="5">
    <location>
        <begin position="644"/>
        <end position="671"/>
    </location>
</feature>
<accession>C4XEF2</accession>
<feature type="region of interest" description="Disordered" evidence="5">
    <location>
        <begin position="640"/>
        <end position="671"/>
    </location>
</feature>
<dbReference type="HOGENOM" id="CLU_024740_0_0_14"/>
<dbReference type="GO" id="GO:0015833">
    <property type="term" value="P:peptide transport"/>
    <property type="evidence" value="ECO:0007669"/>
    <property type="project" value="InterPro"/>
</dbReference>
<dbReference type="SMART" id="SM00382">
    <property type="entry name" value="AAA"/>
    <property type="match status" value="1"/>
</dbReference>
<dbReference type="GO" id="GO:0016887">
    <property type="term" value="F:ATP hydrolysis activity"/>
    <property type="evidence" value="ECO:0007669"/>
    <property type="project" value="InterPro"/>
</dbReference>
<dbReference type="InterPro" id="IPR017871">
    <property type="entry name" value="ABC_transporter-like_CS"/>
</dbReference>
<dbReference type="Gene3D" id="3.40.50.300">
    <property type="entry name" value="P-loop containing nucleotide triphosphate hydrolases"/>
    <property type="match status" value="2"/>
</dbReference>
<dbReference type="eggNOG" id="COG0444">
    <property type="taxonomic scope" value="Bacteria"/>
</dbReference>
<keyword evidence="4" id="KW-0067">ATP-binding</keyword>
<dbReference type="InterPro" id="IPR050319">
    <property type="entry name" value="ABC_transp_ATP-bind"/>
</dbReference>
<evidence type="ECO:0000313" key="8">
    <source>
        <dbReference type="Proteomes" id="UP000006810"/>
    </source>
</evidence>
<protein>
    <recommendedName>
        <fullName evidence="6">ABC transporter domain-containing protein</fullName>
    </recommendedName>
</protein>
<dbReference type="EMBL" id="AP009608">
    <property type="protein sequence ID" value="BAH69524.1"/>
    <property type="molecule type" value="Genomic_DNA"/>
</dbReference>
<dbReference type="GO" id="GO:0005524">
    <property type="term" value="F:ATP binding"/>
    <property type="evidence" value="ECO:0007669"/>
    <property type="project" value="UniProtKB-KW"/>
</dbReference>
<evidence type="ECO:0000259" key="6">
    <source>
        <dbReference type="PROSITE" id="PS50893"/>
    </source>
</evidence>
<evidence type="ECO:0000313" key="7">
    <source>
        <dbReference type="EMBL" id="BAH69524.1"/>
    </source>
</evidence>
<evidence type="ECO:0000256" key="4">
    <source>
        <dbReference type="ARBA" id="ARBA00022840"/>
    </source>
</evidence>
<sequence>MTKQNQEQIMPKYYYEKRKFGKPLAREIRQGTDEMLNAYPNKKALVEIRNLDIDYGFGAKKFSAIKDLNLNIYDGEVLGLVGESGSGKSTTGRAIIGLTPHTYGYIKILDRIIPKNLDKGFKWGKKYKEIINFMVNKVQMIFQDPTNSLNPYKNVETVVGEGLTNLKNSKYIFLTRFDQIVLKEVNRLINKIDSTNSLISNLLEKCREIEVSIEKSYNFVFKELIDEINRRYTTNANYKDALEYLESQKVERDSLDNLSEKECKKRLIIDILKQVGLDETVLGRFPLEFSGGQQQRLGICRSVVLQPKLLIADEPISALDVSIQAQVINIFNELKEKYNLTILFIAHDLRMVEYISDRIAVINKGVLLEVGPTDEIIHNAHHPYTRSLLDAVPSIESEKGSLLGYIYDPSMHKYDENNQPVWQDLGNNHFVLATDEELAKYKRDRTRLNEIEAKRERNEKITLDDFIIEENVINEQEKYDLVTKIKEAQIDLNNYNEGSEVKITPSYVKTATVIQEEVSTYDSLKETTKLIKEDDLPEVKVTPSYIEVAKVIEDDEIKKTEKSSTKKVEKITIISNVHKDSTVELIPENDKITVEEKPKKVRKTRKVSATLKKPTKKSTTKKQTKTSTITVDLSKKIKPNKGVTKAELRAQARKEKSANKKIVEKLAKENE</sequence>
<evidence type="ECO:0000256" key="2">
    <source>
        <dbReference type="ARBA" id="ARBA00022448"/>
    </source>
</evidence>
<dbReference type="KEGG" id="mfp:MBIO_0259"/>